<name>A0ABQ5Q073_9BACT</name>
<dbReference type="NCBIfam" id="NF033749">
    <property type="entry name" value="bact_hemeryth"/>
    <property type="match status" value="1"/>
</dbReference>
<dbReference type="Proteomes" id="UP001165044">
    <property type="component" value="Unassembled WGS sequence"/>
</dbReference>
<sequence>MPWYSLGVKPTPAIRSARPPVRWRRQLETGLATIDQQHRELFDALARLASDFESDAPKHQLDEGLAALARHLIKHCQTEETLMKEAGFADRIVHANQHQDLVLRVRDLHYRRAKGQDLGLEAVALVAEWLDQHICESDLAMAGCLKTLHTA</sequence>
<evidence type="ECO:0000256" key="2">
    <source>
        <dbReference type="ARBA" id="ARBA00022723"/>
    </source>
</evidence>
<keyword evidence="6" id="KW-1185">Reference proteome</keyword>
<dbReference type="InterPro" id="IPR012827">
    <property type="entry name" value="Hemerythrin_metal-bd"/>
</dbReference>
<reference evidence="5" key="1">
    <citation type="journal article" date="2023" name="Antonie Van Leeuwenhoek">
        <title>Mesoterricola silvestris gen. nov., sp. nov., Mesoterricola sediminis sp. nov., Geothrix oryzae sp. nov., Geothrix edaphica sp. nov., Geothrix rubra sp. nov., and Geothrix limicola sp. nov., six novel members of Acidobacteriota isolated from soils.</title>
        <authorList>
            <person name="Itoh H."/>
            <person name="Sugisawa Y."/>
            <person name="Mise K."/>
            <person name="Xu Z."/>
            <person name="Kuniyasu M."/>
            <person name="Ushijima N."/>
            <person name="Kawano K."/>
            <person name="Kobayashi E."/>
            <person name="Shiratori Y."/>
            <person name="Masuda Y."/>
            <person name="Senoo K."/>
        </authorList>
    </citation>
    <scope>NUCLEOTIDE SEQUENCE</scope>
    <source>
        <strain evidence="5">Red802</strain>
    </source>
</reference>
<evidence type="ECO:0000313" key="6">
    <source>
        <dbReference type="Proteomes" id="UP001165044"/>
    </source>
</evidence>
<dbReference type="InterPro" id="IPR050669">
    <property type="entry name" value="Hemerythrin"/>
</dbReference>
<accession>A0ABQ5Q073</accession>
<dbReference type="InterPro" id="IPR012312">
    <property type="entry name" value="Hemerythrin-like"/>
</dbReference>
<gene>
    <name evidence="5" type="ORF">GETHED_20550</name>
</gene>
<organism evidence="5 6">
    <name type="scientific">Geothrix edaphica</name>
    <dbReference type="NCBI Taxonomy" id="2927976"/>
    <lineage>
        <taxon>Bacteria</taxon>
        <taxon>Pseudomonadati</taxon>
        <taxon>Acidobacteriota</taxon>
        <taxon>Holophagae</taxon>
        <taxon>Holophagales</taxon>
        <taxon>Holophagaceae</taxon>
        <taxon>Geothrix</taxon>
    </lineage>
</organism>
<feature type="domain" description="Hemerythrin-like" evidence="4">
    <location>
        <begin position="29"/>
        <end position="140"/>
    </location>
</feature>
<keyword evidence="3" id="KW-0408">Iron</keyword>
<dbReference type="NCBIfam" id="TIGR02481">
    <property type="entry name" value="hemeryth_dom"/>
    <property type="match status" value="1"/>
</dbReference>
<evidence type="ECO:0000256" key="1">
    <source>
        <dbReference type="ARBA" id="ARBA00010587"/>
    </source>
</evidence>
<evidence type="ECO:0000259" key="4">
    <source>
        <dbReference type="Pfam" id="PF01814"/>
    </source>
</evidence>
<dbReference type="SUPFAM" id="SSF47188">
    <property type="entry name" value="Hemerythrin-like"/>
    <property type="match status" value="1"/>
</dbReference>
<dbReference type="PANTHER" id="PTHR37164">
    <property type="entry name" value="BACTERIOHEMERYTHRIN"/>
    <property type="match status" value="1"/>
</dbReference>
<comment type="caution">
    <text evidence="5">The sequence shown here is derived from an EMBL/GenBank/DDBJ whole genome shotgun (WGS) entry which is preliminary data.</text>
</comment>
<keyword evidence="2" id="KW-0479">Metal-binding</keyword>
<dbReference type="InterPro" id="IPR035938">
    <property type="entry name" value="Hemerythrin-like_sf"/>
</dbReference>
<comment type="similarity">
    <text evidence="1">Belongs to the hemerythrin family.</text>
</comment>
<protein>
    <submittedName>
        <fullName evidence="5">Hemerythrin</fullName>
    </submittedName>
</protein>
<dbReference type="Pfam" id="PF01814">
    <property type="entry name" value="Hemerythrin"/>
    <property type="match status" value="1"/>
</dbReference>
<dbReference type="CDD" id="cd12107">
    <property type="entry name" value="Hemerythrin"/>
    <property type="match status" value="1"/>
</dbReference>
<dbReference type="EMBL" id="BSDC01000002">
    <property type="protein sequence ID" value="GLH67691.1"/>
    <property type="molecule type" value="Genomic_DNA"/>
</dbReference>
<dbReference type="PANTHER" id="PTHR37164:SF1">
    <property type="entry name" value="BACTERIOHEMERYTHRIN"/>
    <property type="match status" value="1"/>
</dbReference>
<proteinExistence type="inferred from homology"/>
<evidence type="ECO:0000313" key="5">
    <source>
        <dbReference type="EMBL" id="GLH67691.1"/>
    </source>
</evidence>
<evidence type="ECO:0000256" key="3">
    <source>
        <dbReference type="ARBA" id="ARBA00023004"/>
    </source>
</evidence>
<dbReference type="Gene3D" id="1.20.120.50">
    <property type="entry name" value="Hemerythrin-like"/>
    <property type="match status" value="1"/>
</dbReference>